<protein>
    <recommendedName>
        <fullName evidence="1">Peptidase S9 prolyl oligopeptidase catalytic domain-containing protein</fullName>
    </recommendedName>
</protein>
<dbReference type="InterPro" id="IPR001375">
    <property type="entry name" value="Peptidase_S9_cat"/>
</dbReference>
<dbReference type="GO" id="GO:0008236">
    <property type="term" value="F:serine-type peptidase activity"/>
    <property type="evidence" value="ECO:0007669"/>
    <property type="project" value="InterPro"/>
</dbReference>
<dbReference type="Gene3D" id="3.40.50.1820">
    <property type="entry name" value="alpha/beta hydrolase"/>
    <property type="match status" value="1"/>
</dbReference>
<proteinExistence type="predicted"/>
<evidence type="ECO:0000313" key="3">
    <source>
        <dbReference type="Proteomes" id="UP000254253"/>
    </source>
</evidence>
<feature type="domain" description="Peptidase S9 prolyl oligopeptidase catalytic" evidence="1">
    <location>
        <begin position="77"/>
        <end position="214"/>
    </location>
</feature>
<name>A0A380U3G2_ACTLI</name>
<gene>
    <name evidence="2" type="ORF">NCTC4191_01749</name>
</gene>
<dbReference type="Pfam" id="PF00326">
    <property type="entry name" value="Peptidase_S9"/>
    <property type="match status" value="1"/>
</dbReference>
<dbReference type="GO" id="GO:0006508">
    <property type="term" value="P:proteolysis"/>
    <property type="evidence" value="ECO:0007669"/>
    <property type="project" value="InterPro"/>
</dbReference>
<reference evidence="2 3" key="1">
    <citation type="submission" date="2018-06" db="EMBL/GenBank/DDBJ databases">
        <authorList>
            <consortium name="Pathogen Informatics"/>
            <person name="Doyle S."/>
        </authorList>
    </citation>
    <scope>NUCLEOTIDE SEQUENCE [LARGE SCALE GENOMIC DNA]</scope>
    <source>
        <strain evidence="2 3">NCTC4191</strain>
    </source>
</reference>
<sequence length="566" mass="65865">MQLTHKSKIQVEIINGYKISYILKPSRKDIAHLVVLFNGYRHYGWDFDKSINFFKCNSLMIVDIFKDEQSCYLGSSGELHFSDVVACLIERVLNRLYLTKDDCTLLGASKGGFAALFIGIKYDFPNIVSSAPVAHIGSWMTNYNQNIATHVMGNNYNEDNIAYYNNLLFTEIENSKNLNKSIYFFLSRNDHFYHEYGQKELLDKLESKYKNLNVFYTESELAFQHNQVTSYFLQEILSVTNLLSQKVYPTLNKHFIDDASYNSIVLPNIRSKAILSHRKHSILLKEESINKISMIKIIDGKLFVEGLLYIKNYNSETYKDLNKYISFNSIINNTMTEYLLGTVPKIEQTRELYEDYLFNYSAAGTATLNFKGIDLSSLENGTYKLNISVTKSNTDRDYKSLVLDKQINHKYIYKDCEYYLVSRKNDTFLTKRNILGDKNISSLFTLNSYWVRESRFHIEGEYIIKGLAMPDFHIGNYYLVAKNLTSNETYSYLLGQVKKNDLSKKLNDIYGNYVSCYYATMKFEGIDTQIWENGEYELYVSLSHNNEIFSEKLNKTLLVNDKQCEF</sequence>
<organism evidence="2 3">
    <name type="scientific">Actinobacillus lignieresii</name>
    <dbReference type="NCBI Taxonomy" id="720"/>
    <lineage>
        <taxon>Bacteria</taxon>
        <taxon>Pseudomonadati</taxon>
        <taxon>Pseudomonadota</taxon>
        <taxon>Gammaproteobacteria</taxon>
        <taxon>Pasteurellales</taxon>
        <taxon>Pasteurellaceae</taxon>
        <taxon>Actinobacillus</taxon>
    </lineage>
</organism>
<dbReference type="EMBL" id="UFRN01000002">
    <property type="protein sequence ID" value="SUT94955.1"/>
    <property type="molecule type" value="Genomic_DNA"/>
</dbReference>
<dbReference type="SUPFAM" id="SSF53474">
    <property type="entry name" value="alpha/beta-Hydrolases"/>
    <property type="match status" value="1"/>
</dbReference>
<dbReference type="InterPro" id="IPR029058">
    <property type="entry name" value="AB_hydrolase_fold"/>
</dbReference>
<accession>A0A380U3G2</accession>
<evidence type="ECO:0000313" key="2">
    <source>
        <dbReference type="EMBL" id="SUT94955.1"/>
    </source>
</evidence>
<keyword evidence="3" id="KW-1185">Reference proteome</keyword>
<dbReference type="Proteomes" id="UP000254253">
    <property type="component" value="Unassembled WGS sequence"/>
</dbReference>
<evidence type="ECO:0000259" key="1">
    <source>
        <dbReference type="Pfam" id="PF00326"/>
    </source>
</evidence>
<dbReference type="AlphaFoldDB" id="A0A380U3G2"/>
<dbReference type="RefSeq" id="WP_115590839.1">
    <property type="nucleotide sequence ID" value="NZ_UFRN01000002.1"/>
</dbReference>